<evidence type="ECO:0000256" key="7">
    <source>
        <dbReference type="SAM" id="Phobius"/>
    </source>
</evidence>
<protein>
    <submittedName>
        <fullName evidence="8">Auxin Efflux Carrier</fullName>
    </submittedName>
</protein>
<gene>
    <name evidence="8" type="ORF">XE02_0482</name>
</gene>
<dbReference type="EMBL" id="LGGW01000028">
    <property type="protein sequence ID" value="KUK90591.1"/>
    <property type="molecule type" value="Genomic_DNA"/>
</dbReference>
<comment type="subcellular location">
    <subcellularLocation>
        <location evidence="1">Membrane</location>
        <topology evidence="1">Multi-pass membrane protein</topology>
    </subcellularLocation>
</comment>
<dbReference type="GO" id="GO:0016020">
    <property type="term" value="C:membrane"/>
    <property type="evidence" value="ECO:0007669"/>
    <property type="project" value="UniProtKB-SubCell"/>
</dbReference>
<dbReference type="PATRIC" id="fig|1236046.5.peg.1719"/>
<feature type="transmembrane region" description="Helical" evidence="7">
    <location>
        <begin position="34"/>
        <end position="54"/>
    </location>
</feature>
<dbReference type="Pfam" id="PF03547">
    <property type="entry name" value="Mem_trans"/>
    <property type="match status" value="1"/>
</dbReference>
<feature type="transmembrane region" description="Helical" evidence="7">
    <location>
        <begin position="60"/>
        <end position="81"/>
    </location>
</feature>
<accession>A0A101I8D6</accession>
<evidence type="ECO:0000256" key="4">
    <source>
        <dbReference type="ARBA" id="ARBA00022692"/>
    </source>
</evidence>
<evidence type="ECO:0000313" key="8">
    <source>
        <dbReference type="EMBL" id="KUK90591.1"/>
    </source>
</evidence>
<keyword evidence="4 7" id="KW-0812">Transmembrane</keyword>
<evidence type="ECO:0000256" key="5">
    <source>
        <dbReference type="ARBA" id="ARBA00022989"/>
    </source>
</evidence>
<reference evidence="9" key="1">
    <citation type="journal article" date="2015" name="MBio">
        <title>Genome-Resolved Metagenomic Analysis Reveals Roles for Candidate Phyla and Other Microbial Community Members in Biogeochemical Transformations in Oil Reservoirs.</title>
        <authorList>
            <person name="Hu P."/>
            <person name="Tom L."/>
            <person name="Singh A."/>
            <person name="Thomas B.C."/>
            <person name="Baker B.J."/>
            <person name="Piceno Y.M."/>
            <person name="Andersen G.L."/>
            <person name="Banfield J.F."/>
        </authorList>
    </citation>
    <scope>NUCLEOTIDE SEQUENCE [LARGE SCALE GENOMIC DNA]</scope>
</reference>
<evidence type="ECO:0000313" key="9">
    <source>
        <dbReference type="Proteomes" id="UP000055014"/>
    </source>
</evidence>
<feature type="transmembrane region" description="Helical" evidence="7">
    <location>
        <begin position="6"/>
        <end position="22"/>
    </location>
</feature>
<evidence type="ECO:0000256" key="6">
    <source>
        <dbReference type="ARBA" id="ARBA00023136"/>
    </source>
</evidence>
<organism evidence="8 9">
    <name type="scientific">Mesotoga infera</name>
    <dbReference type="NCBI Taxonomy" id="1236046"/>
    <lineage>
        <taxon>Bacteria</taxon>
        <taxon>Thermotogati</taxon>
        <taxon>Thermotogota</taxon>
        <taxon>Thermotogae</taxon>
        <taxon>Kosmotogales</taxon>
        <taxon>Kosmotogaceae</taxon>
        <taxon>Mesotoga</taxon>
    </lineage>
</organism>
<sequence length="130" mass="14574">MTEIVSKVLTFFVLIGIGFILRRTNLVDDLFTKGVSRFVLYVTLPALIVDSMNFEYSYEVFSNSVILLVAGGVLYLILWFVGLVSSKILKLTGDSRSELCHVRLALRQERLFSILGSFQYASVLSSSSLH</sequence>
<evidence type="ECO:0000256" key="2">
    <source>
        <dbReference type="ARBA" id="ARBA00022448"/>
    </source>
</evidence>
<dbReference type="GO" id="GO:0055085">
    <property type="term" value="P:transmembrane transport"/>
    <property type="evidence" value="ECO:0007669"/>
    <property type="project" value="InterPro"/>
</dbReference>
<keyword evidence="5 7" id="KW-1133">Transmembrane helix</keyword>
<dbReference type="Proteomes" id="UP000055014">
    <property type="component" value="Unassembled WGS sequence"/>
</dbReference>
<dbReference type="PANTHER" id="PTHR36838:SF1">
    <property type="entry name" value="SLR1864 PROTEIN"/>
    <property type="match status" value="1"/>
</dbReference>
<comment type="caution">
    <text evidence="8">The sequence shown here is derived from an EMBL/GenBank/DDBJ whole genome shotgun (WGS) entry which is preliminary data.</text>
</comment>
<dbReference type="AlphaFoldDB" id="A0A101I8D6"/>
<dbReference type="InterPro" id="IPR004776">
    <property type="entry name" value="Mem_transp_PIN-like"/>
</dbReference>
<proteinExistence type="predicted"/>
<evidence type="ECO:0000256" key="1">
    <source>
        <dbReference type="ARBA" id="ARBA00004141"/>
    </source>
</evidence>
<keyword evidence="3" id="KW-1003">Cell membrane</keyword>
<name>A0A101I8D6_9BACT</name>
<keyword evidence="2" id="KW-0813">Transport</keyword>
<dbReference type="PANTHER" id="PTHR36838">
    <property type="entry name" value="AUXIN EFFLUX CARRIER FAMILY PROTEIN"/>
    <property type="match status" value="1"/>
</dbReference>
<keyword evidence="6 7" id="KW-0472">Membrane</keyword>
<evidence type="ECO:0000256" key="3">
    <source>
        <dbReference type="ARBA" id="ARBA00022475"/>
    </source>
</evidence>